<evidence type="ECO:0000256" key="4">
    <source>
        <dbReference type="ARBA" id="ARBA00022475"/>
    </source>
</evidence>
<evidence type="ECO:0000256" key="5">
    <source>
        <dbReference type="ARBA" id="ARBA00022692"/>
    </source>
</evidence>
<dbReference type="EMBL" id="UINC01019109">
    <property type="protein sequence ID" value="SVA80760.1"/>
    <property type="molecule type" value="Genomic_DNA"/>
</dbReference>
<dbReference type="Pfam" id="PF01594">
    <property type="entry name" value="AI-2E_transport"/>
    <property type="match status" value="1"/>
</dbReference>
<organism evidence="9">
    <name type="scientific">marine metagenome</name>
    <dbReference type="NCBI Taxonomy" id="408172"/>
    <lineage>
        <taxon>unclassified sequences</taxon>
        <taxon>metagenomes</taxon>
        <taxon>ecological metagenomes</taxon>
    </lineage>
</organism>
<feature type="non-terminal residue" evidence="9">
    <location>
        <position position="1"/>
    </location>
</feature>
<gene>
    <name evidence="9" type="ORF">METZ01_LOCUS133614</name>
</gene>
<evidence type="ECO:0000256" key="8">
    <source>
        <dbReference type="SAM" id="Phobius"/>
    </source>
</evidence>
<protein>
    <recommendedName>
        <fullName evidence="10">AI-2E family transporter</fullName>
    </recommendedName>
</protein>
<reference evidence="9" key="1">
    <citation type="submission" date="2018-05" db="EMBL/GenBank/DDBJ databases">
        <authorList>
            <person name="Lanie J.A."/>
            <person name="Ng W.-L."/>
            <person name="Kazmierczak K.M."/>
            <person name="Andrzejewski T.M."/>
            <person name="Davidsen T.M."/>
            <person name="Wayne K.J."/>
            <person name="Tettelin H."/>
            <person name="Glass J.I."/>
            <person name="Rusch D."/>
            <person name="Podicherti R."/>
            <person name="Tsui H.-C.T."/>
            <person name="Winkler M.E."/>
        </authorList>
    </citation>
    <scope>NUCLEOTIDE SEQUENCE</scope>
</reference>
<evidence type="ECO:0000256" key="7">
    <source>
        <dbReference type="ARBA" id="ARBA00023136"/>
    </source>
</evidence>
<comment type="similarity">
    <text evidence="2">Belongs to the autoinducer-2 exporter (AI-2E) (TC 2.A.86) family.</text>
</comment>
<feature type="transmembrane region" description="Helical" evidence="8">
    <location>
        <begin position="229"/>
        <end position="249"/>
    </location>
</feature>
<dbReference type="InterPro" id="IPR002549">
    <property type="entry name" value="AI-2E-like"/>
</dbReference>
<dbReference type="AlphaFoldDB" id="A0A381YUZ5"/>
<keyword evidence="7 8" id="KW-0472">Membrane</keyword>
<sequence>VGATLWWLQAVFVPFVLSLFIALGLAPLIDYLTNKLRVPKWAAVLLTLIIAVTLLTLAGMLVMTSAQRLATNAPTYQALVLEQVDSALANLPLQDLGVNPDELLSLPLNAISTAAISITNAIVSLVSQGSIVLIFLMFLLLGGSAHEAPANSMWVEVKKRVQKYIAFKFIISAFTGILVGIILSVLGIELAMAFGLLAFLLNFIPSIGSIVATLLPLPVVLVSPDLSTTTMFLAIALPGAVQLTIGNVIEPMVMGDELDLHPVTILLALMVWGTLWGIVGMLLATPITSMMKILLERGERTRPIANLFAGRLDDLNKA</sequence>
<evidence type="ECO:0000256" key="3">
    <source>
        <dbReference type="ARBA" id="ARBA00022448"/>
    </source>
</evidence>
<feature type="transmembrane region" description="Helical" evidence="8">
    <location>
        <begin position="41"/>
        <end position="63"/>
    </location>
</feature>
<feature type="transmembrane region" description="Helical" evidence="8">
    <location>
        <begin position="261"/>
        <end position="284"/>
    </location>
</feature>
<name>A0A381YUZ5_9ZZZZ</name>
<proteinExistence type="inferred from homology"/>
<keyword evidence="5 8" id="KW-0812">Transmembrane</keyword>
<evidence type="ECO:0000256" key="1">
    <source>
        <dbReference type="ARBA" id="ARBA00004651"/>
    </source>
</evidence>
<dbReference type="PANTHER" id="PTHR21716">
    <property type="entry name" value="TRANSMEMBRANE PROTEIN"/>
    <property type="match status" value="1"/>
</dbReference>
<feature type="transmembrane region" description="Helical" evidence="8">
    <location>
        <begin position="6"/>
        <end position="29"/>
    </location>
</feature>
<keyword evidence="4" id="KW-1003">Cell membrane</keyword>
<keyword evidence="6 8" id="KW-1133">Transmembrane helix</keyword>
<evidence type="ECO:0000256" key="6">
    <source>
        <dbReference type="ARBA" id="ARBA00022989"/>
    </source>
</evidence>
<dbReference type="PANTHER" id="PTHR21716:SF53">
    <property type="entry name" value="PERMEASE PERM-RELATED"/>
    <property type="match status" value="1"/>
</dbReference>
<evidence type="ECO:0000256" key="2">
    <source>
        <dbReference type="ARBA" id="ARBA00009773"/>
    </source>
</evidence>
<feature type="transmembrane region" description="Helical" evidence="8">
    <location>
        <begin position="194"/>
        <end position="217"/>
    </location>
</feature>
<dbReference type="GO" id="GO:0005886">
    <property type="term" value="C:plasma membrane"/>
    <property type="evidence" value="ECO:0007669"/>
    <property type="project" value="UniProtKB-SubCell"/>
</dbReference>
<accession>A0A381YUZ5</accession>
<dbReference type="GO" id="GO:0055085">
    <property type="term" value="P:transmembrane transport"/>
    <property type="evidence" value="ECO:0007669"/>
    <property type="project" value="TreeGrafter"/>
</dbReference>
<comment type="subcellular location">
    <subcellularLocation>
        <location evidence="1">Cell membrane</location>
        <topology evidence="1">Multi-pass membrane protein</topology>
    </subcellularLocation>
</comment>
<evidence type="ECO:0008006" key="10">
    <source>
        <dbReference type="Google" id="ProtNLM"/>
    </source>
</evidence>
<feature type="transmembrane region" description="Helical" evidence="8">
    <location>
        <begin position="164"/>
        <end position="188"/>
    </location>
</feature>
<feature type="transmembrane region" description="Helical" evidence="8">
    <location>
        <begin position="110"/>
        <end position="143"/>
    </location>
</feature>
<evidence type="ECO:0000313" key="9">
    <source>
        <dbReference type="EMBL" id="SVA80760.1"/>
    </source>
</evidence>
<keyword evidence="3" id="KW-0813">Transport</keyword>